<comment type="caution">
    <text evidence="2">The sequence shown here is derived from an EMBL/GenBank/DDBJ whole genome shotgun (WGS) entry which is preliminary data.</text>
</comment>
<keyword evidence="3" id="KW-1185">Reference proteome</keyword>
<proteinExistence type="predicted"/>
<organism evidence="2 3">
    <name type="scientific">Chryseobacterium cheonjiense</name>
    <dbReference type="NCBI Taxonomy" id="2728845"/>
    <lineage>
        <taxon>Bacteria</taxon>
        <taxon>Pseudomonadati</taxon>
        <taxon>Bacteroidota</taxon>
        <taxon>Flavobacteriia</taxon>
        <taxon>Flavobacteriales</taxon>
        <taxon>Weeksellaceae</taxon>
        <taxon>Chryseobacterium group</taxon>
        <taxon>Chryseobacterium</taxon>
    </lineage>
</organism>
<evidence type="ECO:0000313" key="2">
    <source>
        <dbReference type="EMBL" id="NML56766.1"/>
    </source>
</evidence>
<sequence length="66" mass="8117">MMGKVGIKDSNLKLIGRFYDYRILGALLFLYLVVYWFPVKFVTDYFHIGELENFRTFIWRQLIQYR</sequence>
<dbReference type="EMBL" id="JABBGF010000001">
    <property type="protein sequence ID" value="NML56766.1"/>
    <property type="molecule type" value="Genomic_DNA"/>
</dbReference>
<keyword evidence="1" id="KW-0812">Transmembrane</keyword>
<reference evidence="2 3" key="1">
    <citation type="submission" date="2020-04" db="EMBL/GenBank/DDBJ databases">
        <title>Chryseobacterium sp. RJ-7-14 sp. nov., isolated from Jeju soil.</title>
        <authorList>
            <person name="Dahal R.H."/>
            <person name="Chaudhary D.K."/>
        </authorList>
    </citation>
    <scope>NUCLEOTIDE SEQUENCE [LARGE SCALE GENOMIC DNA]</scope>
    <source>
        <strain evidence="2 3">RJ-7-14</strain>
    </source>
</reference>
<dbReference type="AlphaFoldDB" id="A0A7Y0A529"/>
<evidence type="ECO:0000256" key="1">
    <source>
        <dbReference type="SAM" id="Phobius"/>
    </source>
</evidence>
<accession>A0A7Y0A529</accession>
<name>A0A7Y0A529_9FLAO</name>
<dbReference type="Proteomes" id="UP000552615">
    <property type="component" value="Unassembled WGS sequence"/>
</dbReference>
<protein>
    <submittedName>
        <fullName evidence="2">Uncharacterized protein</fullName>
    </submittedName>
</protein>
<keyword evidence="1" id="KW-0472">Membrane</keyword>
<dbReference type="RefSeq" id="WP_169230139.1">
    <property type="nucleotide sequence ID" value="NZ_JABBGF010000001.1"/>
</dbReference>
<evidence type="ECO:0000313" key="3">
    <source>
        <dbReference type="Proteomes" id="UP000552615"/>
    </source>
</evidence>
<feature type="transmembrane region" description="Helical" evidence="1">
    <location>
        <begin position="21"/>
        <end position="38"/>
    </location>
</feature>
<keyword evidence="1" id="KW-1133">Transmembrane helix</keyword>
<gene>
    <name evidence="2" type="ORF">HHL20_05365</name>
</gene>